<dbReference type="EMBL" id="JBJJXI010000196">
    <property type="protein sequence ID" value="KAL3383457.1"/>
    <property type="molecule type" value="Genomic_DNA"/>
</dbReference>
<gene>
    <name evidence="1" type="ORF">TKK_020643</name>
</gene>
<comment type="caution">
    <text evidence="1">The sequence shown here is derived from an EMBL/GenBank/DDBJ whole genome shotgun (WGS) entry which is preliminary data.</text>
</comment>
<dbReference type="Proteomes" id="UP001627154">
    <property type="component" value="Unassembled WGS sequence"/>
</dbReference>
<evidence type="ECO:0000313" key="2">
    <source>
        <dbReference type="Proteomes" id="UP001627154"/>
    </source>
</evidence>
<organism evidence="1 2">
    <name type="scientific">Trichogramma kaykai</name>
    <dbReference type="NCBI Taxonomy" id="54128"/>
    <lineage>
        <taxon>Eukaryota</taxon>
        <taxon>Metazoa</taxon>
        <taxon>Ecdysozoa</taxon>
        <taxon>Arthropoda</taxon>
        <taxon>Hexapoda</taxon>
        <taxon>Insecta</taxon>
        <taxon>Pterygota</taxon>
        <taxon>Neoptera</taxon>
        <taxon>Endopterygota</taxon>
        <taxon>Hymenoptera</taxon>
        <taxon>Apocrita</taxon>
        <taxon>Proctotrupomorpha</taxon>
        <taxon>Chalcidoidea</taxon>
        <taxon>Trichogrammatidae</taxon>
        <taxon>Trichogramma</taxon>
    </lineage>
</organism>
<accession>A0ABD2VST6</accession>
<name>A0ABD2VST6_9HYME</name>
<protein>
    <submittedName>
        <fullName evidence="1">Uncharacterized protein</fullName>
    </submittedName>
</protein>
<proteinExistence type="predicted"/>
<evidence type="ECO:0000313" key="1">
    <source>
        <dbReference type="EMBL" id="KAL3383457.1"/>
    </source>
</evidence>
<sequence>MANDIDQNRREIQTYFFDGVSIARAHKEEEEKDAWDEYDASRASAVLARFDNKLSVNLLSRAIEKASSNYTAITSRRIYSTGTKGAGVHHISRRVNRCPRQLSVHALQSLQRLFSAIVQLQALLKRLTHKYLQLIFSIQLFSCNQR</sequence>
<keyword evidence="2" id="KW-1185">Reference proteome</keyword>
<reference evidence="1 2" key="1">
    <citation type="journal article" date="2024" name="bioRxiv">
        <title>A reference genome for Trichogramma kaykai: A tiny desert-dwelling parasitoid wasp with competing sex-ratio distorters.</title>
        <authorList>
            <person name="Culotta J."/>
            <person name="Lindsey A.R."/>
        </authorList>
    </citation>
    <scope>NUCLEOTIDE SEQUENCE [LARGE SCALE GENOMIC DNA]</scope>
    <source>
        <strain evidence="1 2">KSX58</strain>
    </source>
</reference>
<dbReference type="AlphaFoldDB" id="A0ABD2VST6"/>